<dbReference type="Gene3D" id="3.20.20.80">
    <property type="entry name" value="Glycosidases"/>
    <property type="match status" value="1"/>
</dbReference>
<evidence type="ECO:0000259" key="3">
    <source>
        <dbReference type="Pfam" id="PF23666"/>
    </source>
</evidence>
<dbReference type="Pfam" id="PF23666">
    <property type="entry name" value="Rcc01698_C"/>
    <property type="match status" value="1"/>
</dbReference>
<name>A0ABQ6LCZ7_9RHOB</name>
<dbReference type="InterPro" id="IPR032876">
    <property type="entry name" value="J_dom"/>
</dbReference>
<reference evidence="4 5" key="1">
    <citation type="submission" date="2023-04" db="EMBL/GenBank/DDBJ databases">
        <title>Marinoamorphus aggregata gen. nov., sp. Nov., isolate from tissue of brittle star Ophioplocus japonicus.</title>
        <authorList>
            <person name="Kawano K."/>
            <person name="Sawayama S."/>
            <person name="Nakagawa S."/>
        </authorList>
    </citation>
    <scope>NUCLEOTIDE SEQUENCE [LARGE SCALE GENOMIC DNA]</scope>
    <source>
        <strain evidence="4 5">NKW23</strain>
    </source>
</reference>
<gene>
    <name evidence="4" type="ORF">LNKW23_04530</name>
</gene>
<dbReference type="Pfam" id="PF13550">
    <property type="entry name" value="Phage-tail_3"/>
    <property type="match status" value="1"/>
</dbReference>
<evidence type="ECO:0000313" key="5">
    <source>
        <dbReference type="Proteomes" id="UP001239909"/>
    </source>
</evidence>
<sequence length="1307" mass="137657">MATLILSAAGQAVGASIGGSFLGFSAAAIGQTVGAVAGAVIDQRLLGSGSRAVETGRAGALRLQTSTPGAPMARVFGRMRVAGEIIWSTRFLETTRTTTQGGKALGGGQTVRQFSYSISLAVGLCAGRIDRIGRIWADGKLLDLTDLAIRVYPGDEDQLPDPKIEAVEGPEHAPAFRGTAYVVFEDLALAQFGNRIPQLNIEVFRSVNRPAEGPEAGTPLPALIRGVALSPGTGEFALEPEEARHVYEGGVTVAANVNNPEGRPDILVALDQLEAEAPAARAVSLVVSWFGSDLRCGQCRVEPKVEARNRSASPEPWRVAGLTAETAPLVSQDAEGRPVFGGTPSDGSVVRAIREMSARGLAVMLYPFLLMDIPAGNALPDPYGRPEQPAFPWRGRITLAAAPGEPGSADQSAAAAAEVDAFFGTVTAADFTVDADAGTVAYAGPEEWSWSRCALHMAALAAAAGGVEAICIGSEMRGLSTIRSGKTSYPAVARLIALAAEVRALLPDAKISYAADWSEYFGHQPGDGSGDRIFHLDPLWADANIDFVGIDDYLPLSDWRHEAGHLDGQDHPAIYSLPYLLGNVEGGEHYDFYYASEADRAAQLRSPIDDTAHGEHWVFRPKDIRGWWANPHHDRIDGVRQPAPTAWVPGSKPVWLTETGCPAVDLGANMPNLFHDPKSSESGLPPGSAGARDDEMQRRYLQAKLGYWSDPANNPPGMIDPARIFVWTWDARPFPDFPAREGVWSDGPAHATGHWITGRVGNGALADVVHEISVDAGLAPAEIDVSRLHDAVQGYLIEETGSARAALQPLMLAYGVDAHESGGRIVYTMRGQAAAAPLDPARLVASDEALGAAVRARESAGTTPDTVRLSYVEAESDYRLAAAEARAPGAGAGPDERVAQNSLALAFPSSRAQRIADRWLAEGLIGRDRVSLALPPSGAALEPGDLIRLPGPGRDETYRIERIAEGGERALEAVRVERAAYSPAAVAERRSEIVLSPPPGPISAAILELPLADGGADHAPHLAVWADPWPGAAAVYRAGAAGEFALIAEPRVPAFAGALLAPLPPGDPGLWQRAAVEVALPGGSLLSRARLAVLGGANRLALEAAPGQWEILQAREAVLTGTNRMRLSGLLRGRRGTEALAAAEIAPGARLLVLDEGVARLPLDPEARGLPLRYRIGPADRPVSDPAFVELEHAGAALGLRPFAPVHLEARRLPGGDLAISWTRRSRLGGDVWEAPEIPLGEAAEGYRLRILMGGAELRAIDTAAPSATYTAAQQAADGAAGSIELRVAQLSATYGHGLEEGITTDV</sequence>
<accession>A0ABQ6LCZ7</accession>
<dbReference type="SUPFAM" id="SSF51445">
    <property type="entry name" value="(Trans)glycosidases"/>
    <property type="match status" value="1"/>
</dbReference>
<feature type="domain" description="Rcc01698-like C-terminal" evidence="3">
    <location>
        <begin position="1055"/>
        <end position="1151"/>
    </location>
</feature>
<dbReference type="Pfam" id="PF13547">
    <property type="entry name" value="GTA_TIM"/>
    <property type="match status" value="1"/>
</dbReference>
<dbReference type="RefSeq" id="WP_285669895.1">
    <property type="nucleotide sequence ID" value="NZ_BSYI01000002.1"/>
</dbReference>
<dbReference type="CDD" id="cd19607">
    <property type="entry name" value="GTA_TIM-barrel-like"/>
    <property type="match status" value="1"/>
</dbReference>
<feature type="domain" description="GTA TIM-barrel-like" evidence="1">
    <location>
        <begin position="448"/>
        <end position="738"/>
    </location>
</feature>
<dbReference type="Proteomes" id="UP001239909">
    <property type="component" value="Unassembled WGS sequence"/>
</dbReference>
<feature type="domain" description="Tip attachment protein J" evidence="2">
    <location>
        <begin position="800"/>
        <end position="963"/>
    </location>
</feature>
<evidence type="ECO:0000313" key="4">
    <source>
        <dbReference type="EMBL" id="GMG81241.1"/>
    </source>
</evidence>
<dbReference type="InterPro" id="IPR017853">
    <property type="entry name" value="GH"/>
</dbReference>
<comment type="caution">
    <text evidence="4">The sequence shown here is derived from an EMBL/GenBank/DDBJ whole genome shotgun (WGS) entry which is preliminary data.</text>
</comment>
<organism evidence="4 5">
    <name type="scientific">Paralimibaculum aggregatum</name>
    <dbReference type="NCBI Taxonomy" id="3036245"/>
    <lineage>
        <taxon>Bacteria</taxon>
        <taxon>Pseudomonadati</taxon>
        <taxon>Pseudomonadota</taxon>
        <taxon>Alphaproteobacteria</taxon>
        <taxon>Rhodobacterales</taxon>
        <taxon>Paracoccaceae</taxon>
        <taxon>Paralimibaculum</taxon>
    </lineage>
</organism>
<keyword evidence="5" id="KW-1185">Reference proteome</keyword>
<protein>
    <submittedName>
        <fullName evidence="4">Glycoside hydrolase TIM-barrel-like domain-containing protein</fullName>
    </submittedName>
</protein>
<proteinExistence type="predicted"/>
<dbReference type="EMBL" id="BSYI01000002">
    <property type="protein sequence ID" value="GMG81241.1"/>
    <property type="molecule type" value="Genomic_DNA"/>
</dbReference>
<evidence type="ECO:0000259" key="2">
    <source>
        <dbReference type="Pfam" id="PF13550"/>
    </source>
</evidence>
<dbReference type="InterPro" id="IPR056490">
    <property type="entry name" value="Rcc01698_C"/>
</dbReference>
<evidence type="ECO:0000259" key="1">
    <source>
        <dbReference type="Pfam" id="PF13547"/>
    </source>
</evidence>
<dbReference type="InterPro" id="IPR025195">
    <property type="entry name" value="GTA_TIM_dom"/>
</dbReference>